<evidence type="ECO:0000256" key="2">
    <source>
        <dbReference type="ARBA" id="ARBA00022692"/>
    </source>
</evidence>
<evidence type="ECO:0000256" key="7">
    <source>
        <dbReference type="SAM" id="Phobius"/>
    </source>
</evidence>
<dbReference type="PANTHER" id="PTHR33048:SF42">
    <property type="entry name" value="INTEGRAL MEMBRANE PROTEIN"/>
    <property type="match status" value="1"/>
</dbReference>
<keyword evidence="2 7" id="KW-0812">Transmembrane</keyword>
<feature type="transmembrane region" description="Helical" evidence="7">
    <location>
        <begin position="197"/>
        <end position="222"/>
    </location>
</feature>
<reference evidence="9" key="1">
    <citation type="submission" date="2020-11" db="EMBL/GenBank/DDBJ databases">
        <authorList>
            <consortium name="DOE Joint Genome Institute"/>
            <person name="Ahrendt S."/>
            <person name="Riley R."/>
            <person name="Andreopoulos W."/>
            <person name="Labutti K."/>
            <person name="Pangilinan J."/>
            <person name="Ruiz-Duenas F.J."/>
            <person name="Barrasa J.M."/>
            <person name="Sanchez-Garcia M."/>
            <person name="Camarero S."/>
            <person name="Miyauchi S."/>
            <person name="Serrano A."/>
            <person name="Linde D."/>
            <person name="Babiker R."/>
            <person name="Drula E."/>
            <person name="Ayuso-Fernandez I."/>
            <person name="Pacheco R."/>
            <person name="Padilla G."/>
            <person name="Ferreira P."/>
            <person name="Barriuso J."/>
            <person name="Kellner H."/>
            <person name="Castanera R."/>
            <person name="Alfaro M."/>
            <person name="Ramirez L."/>
            <person name="Pisabarro A.G."/>
            <person name="Kuo A."/>
            <person name="Tritt A."/>
            <person name="Lipzen A."/>
            <person name="He G."/>
            <person name="Yan M."/>
            <person name="Ng V."/>
            <person name="Cullen D."/>
            <person name="Martin F."/>
            <person name="Rosso M.-N."/>
            <person name="Henrissat B."/>
            <person name="Hibbett D."/>
            <person name="Martinez A.T."/>
            <person name="Grigoriev I.V."/>
        </authorList>
    </citation>
    <scope>NUCLEOTIDE SEQUENCE</scope>
    <source>
        <strain evidence="9">CBS 506.95</strain>
    </source>
</reference>
<feature type="compositionally biased region" description="Low complexity" evidence="6">
    <location>
        <begin position="320"/>
        <end position="340"/>
    </location>
</feature>
<evidence type="ECO:0000259" key="8">
    <source>
        <dbReference type="Pfam" id="PF20684"/>
    </source>
</evidence>
<comment type="similarity">
    <text evidence="5">Belongs to the SAT4 family.</text>
</comment>
<comment type="subcellular location">
    <subcellularLocation>
        <location evidence="1">Membrane</location>
        <topology evidence="1">Multi-pass membrane protein</topology>
    </subcellularLocation>
</comment>
<dbReference type="GO" id="GO:0016020">
    <property type="term" value="C:membrane"/>
    <property type="evidence" value="ECO:0007669"/>
    <property type="project" value="UniProtKB-SubCell"/>
</dbReference>
<evidence type="ECO:0000256" key="6">
    <source>
        <dbReference type="SAM" id="MobiDB-lite"/>
    </source>
</evidence>
<evidence type="ECO:0000256" key="1">
    <source>
        <dbReference type="ARBA" id="ARBA00004141"/>
    </source>
</evidence>
<comment type="caution">
    <text evidence="9">The sequence shown here is derived from an EMBL/GenBank/DDBJ whole genome shotgun (WGS) entry which is preliminary data.</text>
</comment>
<keyword evidence="4 7" id="KW-0472">Membrane</keyword>
<feature type="domain" description="Rhodopsin" evidence="8">
    <location>
        <begin position="31"/>
        <end position="211"/>
    </location>
</feature>
<feature type="transmembrane region" description="Helical" evidence="7">
    <location>
        <begin position="82"/>
        <end position="108"/>
    </location>
</feature>
<dbReference type="EMBL" id="MU157837">
    <property type="protein sequence ID" value="KAF9530995.1"/>
    <property type="molecule type" value="Genomic_DNA"/>
</dbReference>
<feature type="transmembrane region" description="Helical" evidence="7">
    <location>
        <begin position="234"/>
        <end position="257"/>
    </location>
</feature>
<feature type="transmembrane region" description="Helical" evidence="7">
    <location>
        <begin position="120"/>
        <end position="141"/>
    </location>
</feature>
<protein>
    <recommendedName>
        <fullName evidence="8">Rhodopsin domain-containing protein</fullName>
    </recommendedName>
</protein>
<accession>A0A9P6ELD9</accession>
<evidence type="ECO:0000256" key="4">
    <source>
        <dbReference type="ARBA" id="ARBA00023136"/>
    </source>
</evidence>
<organism evidence="9 10">
    <name type="scientific">Crepidotus variabilis</name>
    <dbReference type="NCBI Taxonomy" id="179855"/>
    <lineage>
        <taxon>Eukaryota</taxon>
        <taxon>Fungi</taxon>
        <taxon>Dikarya</taxon>
        <taxon>Basidiomycota</taxon>
        <taxon>Agaricomycotina</taxon>
        <taxon>Agaricomycetes</taxon>
        <taxon>Agaricomycetidae</taxon>
        <taxon>Agaricales</taxon>
        <taxon>Agaricineae</taxon>
        <taxon>Crepidotaceae</taxon>
        <taxon>Crepidotus</taxon>
    </lineage>
</organism>
<evidence type="ECO:0000313" key="9">
    <source>
        <dbReference type="EMBL" id="KAF9530995.1"/>
    </source>
</evidence>
<dbReference type="OrthoDB" id="3229610at2759"/>
<dbReference type="Pfam" id="PF20684">
    <property type="entry name" value="Fung_rhodopsin"/>
    <property type="match status" value="1"/>
</dbReference>
<feature type="transmembrane region" description="Helical" evidence="7">
    <location>
        <begin position="47"/>
        <end position="70"/>
    </location>
</feature>
<proteinExistence type="inferred from homology"/>
<dbReference type="InterPro" id="IPR052337">
    <property type="entry name" value="SAT4-like"/>
</dbReference>
<evidence type="ECO:0000256" key="3">
    <source>
        <dbReference type="ARBA" id="ARBA00022989"/>
    </source>
</evidence>
<dbReference type="InterPro" id="IPR049326">
    <property type="entry name" value="Rhodopsin_dom_fungi"/>
</dbReference>
<feature type="region of interest" description="Disordered" evidence="6">
    <location>
        <begin position="319"/>
        <end position="340"/>
    </location>
</feature>
<evidence type="ECO:0000256" key="5">
    <source>
        <dbReference type="ARBA" id="ARBA00038359"/>
    </source>
</evidence>
<feature type="transmembrane region" description="Helical" evidence="7">
    <location>
        <begin position="13"/>
        <end position="35"/>
    </location>
</feature>
<gene>
    <name evidence="9" type="ORF">CPB83DRAFT_849996</name>
</gene>
<dbReference type="PANTHER" id="PTHR33048">
    <property type="entry name" value="PTH11-LIKE INTEGRAL MEMBRANE PROTEIN (AFU_ORTHOLOGUE AFUA_5G11245)"/>
    <property type="match status" value="1"/>
</dbReference>
<feature type="transmembrane region" description="Helical" evidence="7">
    <location>
        <begin position="164"/>
        <end position="185"/>
    </location>
</feature>
<evidence type="ECO:0000313" key="10">
    <source>
        <dbReference type="Proteomes" id="UP000807306"/>
    </source>
</evidence>
<keyword evidence="10" id="KW-1185">Reference proteome</keyword>
<dbReference type="AlphaFoldDB" id="A0A9P6ELD9"/>
<sequence length="340" mass="37602">MNDKPVPPLNPKILGGCLVFPEFLALGITVLRLHHRSKKRRLWWDDYLALLALLVGLPFFWTSWALVLGADTGSQSYQVSMAWITTVASLCILWLTKISLVLSMARIVSIFPRNLIHRGFLFLAFLLSILGISSSVTRWIVCSLDRSWQHHEPYICPATKEGSVFANTAAVTCDIALVLSTLCLFGKTQISRVAKRLIMAGFCASCLMIAIDTGTMIYGFMAMDGRVRLYLRTLLLHLAAIVNFFACNAIAIITCVYRRINREDTQFLIELAELSKIPSSQIMVLPQSLWSSRRSWALSEIDRGSIALTEVSLHHSDFTSGADSAESSSAGAKSASGLPE</sequence>
<keyword evidence="3 7" id="KW-1133">Transmembrane helix</keyword>
<dbReference type="Proteomes" id="UP000807306">
    <property type="component" value="Unassembled WGS sequence"/>
</dbReference>
<name>A0A9P6ELD9_9AGAR</name>